<evidence type="ECO:0000256" key="3">
    <source>
        <dbReference type="SAM" id="MobiDB-lite"/>
    </source>
</evidence>
<evidence type="ECO:0000313" key="4">
    <source>
        <dbReference type="Proteomes" id="UP000694845"/>
    </source>
</evidence>
<dbReference type="GeneID" id="110984720"/>
<protein>
    <submittedName>
        <fullName evidence="5">Protein FAM227B-like isoform X1</fullName>
    </submittedName>
</protein>
<feature type="coiled-coil region" evidence="2">
    <location>
        <begin position="495"/>
        <end position="540"/>
    </location>
</feature>
<accession>A0A8B7Z5D4</accession>
<dbReference type="Pfam" id="PF14922">
    <property type="entry name" value="FWWh"/>
    <property type="match status" value="1"/>
</dbReference>
<dbReference type="PANTHER" id="PTHR33560:SF2">
    <property type="entry name" value="PROTEIN FAM227B"/>
    <property type="match status" value="1"/>
</dbReference>
<name>A0A8B7Z5D4_ACAPL</name>
<dbReference type="RefSeq" id="XP_022100854.1">
    <property type="nucleotide sequence ID" value="XM_022245162.1"/>
</dbReference>
<evidence type="ECO:0000256" key="2">
    <source>
        <dbReference type="SAM" id="Coils"/>
    </source>
</evidence>
<sequence length="601" mass="68656">MYAMMSQDRSTSPGSMATGSITSSQIDRTKPAESLDEWLEKQNMKWEDWPVIQGDDCDFDVSSEKLLLGEKEDILNALHDHAPLPMYMLDNLESKLDQLQEHLDVYANQIVTSEALSYRWQNNLFHSPSAGPVVHKEVMERALESNAVKASQRQKKDKTKEMRALILGSKARSVETSSFPGFSRKELTELPHGLEAPQILDRITKAQDFNSGFNKFWKKLFLSEASVAVMQDAFWWFFLQEYEPKREAEQNKLFNRIADSFVALFTSVNPDIKDKFFAVYSDCLAQSMFAAYWEAFIDSHHNFDAKFKQKVATLCSEWVAGIKPGPDAWSHWDIKRLQPKSMNKEKEEDKKKVVLMKEGKINKEADFSISVDVPSDEETWSEGAPNVGLSREVTLMTNKSLRFQPMTGMTGAQSGLMNTTRMALPPVPPMQAESHQMGPGPDFERVLFNIQGRSPLIAHYLYMKDLAGNEHIGRNVRRTEIAKMPPPALTYREVIKDTQRMKKSLNAEYQKIKEELAREMAAIEKQKREQTREIEQLKQKILLRNVDVKILSEKILDMRGKDGILALLKEAAGYEERQVLPANKRTGSGYNSSSDEDFDDE</sequence>
<feature type="compositionally biased region" description="Polar residues" evidence="3">
    <location>
        <begin position="7"/>
        <end position="26"/>
    </location>
</feature>
<keyword evidence="4" id="KW-1185">Reference proteome</keyword>
<dbReference type="OrthoDB" id="73353at2759"/>
<feature type="region of interest" description="Disordered" evidence="3">
    <location>
        <begin position="1"/>
        <end position="33"/>
    </location>
</feature>
<dbReference type="KEGG" id="aplc:110984720"/>
<proteinExistence type="inferred from homology"/>
<feature type="region of interest" description="Disordered" evidence="3">
    <location>
        <begin position="578"/>
        <end position="601"/>
    </location>
</feature>
<gene>
    <name evidence="5" type="primary">LOC110984720</name>
</gene>
<dbReference type="InterPro" id="IPR029417">
    <property type="entry name" value="FAM227"/>
</dbReference>
<comment type="similarity">
    <text evidence="1">Belongs to the FAM227 family.</text>
</comment>
<evidence type="ECO:0000313" key="5">
    <source>
        <dbReference type="RefSeq" id="XP_022100854.1"/>
    </source>
</evidence>
<reference evidence="5" key="1">
    <citation type="submission" date="2025-08" db="UniProtKB">
        <authorList>
            <consortium name="RefSeq"/>
        </authorList>
    </citation>
    <scope>IDENTIFICATION</scope>
</reference>
<evidence type="ECO:0000256" key="1">
    <source>
        <dbReference type="ARBA" id="ARBA00008666"/>
    </source>
</evidence>
<keyword evidence="2" id="KW-0175">Coiled coil</keyword>
<organism evidence="4 5">
    <name type="scientific">Acanthaster planci</name>
    <name type="common">Crown-of-thorns starfish</name>
    <dbReference type="NCBI Taxonomy" id="133434"/>
    <lineage>
        <taxon>Eukaryota</taxon>
        <taxon>Metazoa</taxon>
        <taxon>Echinodermata</taxon>
        <taxon>Eleutherozoa</taxon>
        <taxon>Asterozoa</taxon>
        <taxon>Asteroidea</taxon>
        <taxon>Valvatacea</taxon>
        <taxon>Valvatida</taxon>
        <taxon>Acanthasteridae</taxon>
        <taxon>Acanthaster</taxon>
    </lineage>
</organism>
<dbReference type="CTD" id="196951"/>
<dbReference type="Proteomes" id="UP000694845">
    <property type="component" value="Unplaced"/>
</dbReference>
<dbReference type="AlphaFoldDB" id="A0A8B7Z5D4"/>
<dbReference type="PANTHER" id="PTHR33560">
    <property type="entry name" value="PROTEIN FAM227B"/>
    <property type="match status" value="1"/>
</dbReference>